<keyword evidence="3" id="KW-1185">Reference proteome</keyword>
<dbReference type="Proteomes" id="UP000198211">
    <property type="component" value="Unassembled WGS sequence"/>
</dbReference>
<gene>
    <name evidence="2" type="ORF">PHMEG_00012598</name>
</gene>
<evidence type="ECO:0000256" key="1">
    <source>
        <dbReference type="SAM" id="MobiDB-lite"/>
    </source>
</evidence>
<protein>
    <recommendedName>
        <fullName evidence="4">CCHC-type domain-containing protein</fullName>
    </recommendedName>
</protein>
<dbReference type="InterPro" id="IPR036875">
    <property type="entry name" value="Znf_CCHC_sf"/>
</dbReference>
<organism evidence="2 3">
    <name type="scientific">Phytophthora megakarya</name>
    <dbReference type="NCBI Taxonomy" id="4795"/>
    <lineage>
        <taxon>Eukaryota</taxon>
        <taxon>Sar</taxon>
        <taxon>Stramenopiles</taxon>
        <taxon>Oomycota</taxon>
        <taxon>Peronosporomycetes</taxon>
        <taxon>Peronosporales</taxon>
        <taxon>Peronosporaceae</taxon>
        <taxon>Phytophthora</taxon>
    </lineage>
</organism>
<proteinExistence type="predicted"/>
<feature type="compositionally biased region" description="Basic and acidic residues" evidence="1">
    <location>
        <begin position="157"/>
        <end position="172"/>
    </location>
</feature>
<reference evidence="3" key="1">
    <citation type="submission" date="2017-03" db="EMBL/GenBank/DDBJ databases">
        <title>Phytopthora megakarya and P. palmivora, two closely related causual agents of cacao black pod achieved similar genome size and gene model numbers by different mechanisms.</title>
        <authorList>
            <person name="Ali S."/>
            <person name="Shao J."/>
            <person name="Larry D.J."/>
            <person name="Kronmiller B."/>
            <person name="Shen D."/>
            <person name="Strem M.D."/>
            <person name="Melnick R.L."/>
            <person name="Guiltinan M.J."/>
            <person name="Tyler B.M."/>
            <person name="Meinhardt L.W."/>
            <person name="Bailey B.A."/>
        </authorList>
    </citation>
    <scope>NUCLEOTIDE SEQUENCE [LARGE SCALE GENOMIC DNA]</scope>
    <source>
        <strain evidence="3">zdho120</strain>
    </source>
</reference>
<feature type="compositionally biased region" description="Basic and acidic residues" evidence="1">
    <location>
        <begin position="187"/>
        <end position="205"/>
    </location>
</feature>
<comment type="caution">
    <text evidence="2">The sequence shown here is derived from an EMBL/GenBank/DDBJ whole genome shotgun (WGS) entry which is preliminary data.</text>
</comment>
<accession>A0A225W8T6</accession>
<name>A0A225W8T6_9STRA</name>
<feature type="region of interest" description="Disordered" evidence="1">
    <location>
        <begin position="157"/>
        <end position="205"/>
    </location>
</feature>
<dbReference type="AlphaFoldDB" id="A0A225W8T6"/>
<dbReference type="OrthoDB" id="120239at2759"/>
<dbReference type="EMBL" id="NBNE01001444">
    <property type="protein sequence ID" value="OWZ13992.1"/>
    <property type="molecule type" value="Genomic_DNA"/>
</dbReference>
<dbReference type="GO" id="GO:0003676">
    <property type="term" value="F:nucleic acid binding"/>
    <property type="evidence" value="ECO:0007669"/>
    <property type="project" value="InterPro"/>
</dbReference>
<dbReference type="SUPFAM" id="SSF57756">
    <property type="entry name" value="Retrovirus zinc finger-like domains"/>
    <property type="match status" value="1"/>
</dbReference>
<evidence type="ECO:0000313" key="3">
    <source>
        <dbReference type="Proteomes" id="UP000198211"/>
    </source>
</evidence>
<evidence type="ECO:0008006" key="4">
    <source>
        <dbReference type="Google" id="ProtNLM"/>
    </source>
</evidence>
<sequence>MSSTAPAADHAEASCPRFKGKRDEDVRHWLFQVERLCRINGHDATFDNDTLPSRVGTAMEEPASGCFTQDALAYFEAPNYQSVLRQKLWQLRQIGDIEEYNGKYSSLIFRAENMSVLDQVSYYCDDLKRASQAHIKLQNTTQLSEAMYMAVKYEMSHVGENRPRREKPEQQTKEGPVCFHGKKPGHIKHDCKQLKRKQGNEQPRR</sequence>
<dbReference type="GO" id="GO:0008270">
    <property type="term" value="F:zinc ion binding"/>
    <property type="evidence" value="ECO:0007669"/>
    <property type="project" value="InterPro"/>
</dbReference>
<evidence type="ECO:0000313" key="2">
    <source>
        <dbReference type="EMBL" id="OWZ13992.1"/>
    </source>
</evidence>